<gene>
    <name evidence="2" type="primary">C17orf75</name>
</gene>
<dbReference type="InterPro" id="IPR028280">
    <property type="entry name" value="Njmu-R1"/>
</dbReference>
<dbReference type="GO" id="GO:0005829">
    <property type="term" value="C:cytosol"/>
    <property type="evidence" value="ECO:0007669"/>
    <property type="project" value="Ensembl"/>
</dbReference>
<dbReference type="GO" id="GO:0031410">
    <property type="term" value="C:cytoplasmic vesicle"/>
    <property type="evidence" value="ECO:0007669"/>
    <property type="project" value="Ensembl"/>
</dbReference>
<reference evidence="2" key="2">
    <citation type="submission" date="2025-09" db="UniProtKB">
        <authorList>
            <consortium name="Ensembl"/>
        </authorList>
    </citation>
    <scope>IDENTIFICATION</scope>
</reference>
<evidence type="ECO:0000256" key="1">
    <source>
        <dbReference type="SAM" id="MobiDB-lite"/>
    </source>
</evidence>
<dbReference type="GO" id="GO:0099041">
    <property type="term" value="P:vesicle tethering to Golgi"/>
    <property type="evidence" value="ECO:0007669"/>
    <property type="project" value="Ensembl"/>
</dbReference>
<dbReference type="GO" id="GO:0006886">
    <property type="term" value="P:intracellular protein transport"/>
    <property type="evidence" value="ECO:0007669"/>
    <property type="project" value="Ensembl"/>
</dbReference>
<feature type="region of interest" description="Disordered" evidence="1">
    <location>
        <begin position="49"/>
        <end position="78"/>
    </location>
</feature>
<feature type="compositionally biased region" description="Polar residues" evidence="1">
    <location>
        <begin position="58"/>
        <end position="67"/>
    </location>
</feature>
<dbReference type="STRING" id="379532.ENSPCOP00000031432"/>
<feature type="region of interest" description="Disordered" evidence="1">
    <location>
        <begin position="1"/>
        <end position="36"/>
    </location>
</feature>
<dbReference type="OMA" id="FEDAICP"/>
<name>A0A2K6GYT0_PROCO</name>
<protein>
    <submittedName>
        <fullName evidence="2">Chromosome 17 open reading frame 75</fullName>
    </submittedName>
</protein>
<dbReference type="Ensembl" id="ENSPCOT00000042387.1">
    <property type="protein sequence ID" value="ENSPCOP00000031432.1"/>
    <property type="gene ID" value="ENSPCOG00000028496.1"/>
</dbReference>
<evidence type="ECO:0000313" key="3">
    <source>
        <dbReference type="Proteomes" id="UP000233160"/>
    </source>
</evidence>
<keyword evidence="3" id="KW-1185">Reference proteome</keyword>
<dbReference type="PANTHER" id="PTHR14416:SF2">
    <property type="entry name" value="PROTEIN NJMU-R1"/>
    <property type="match status" value="1"/>
</dbReference>
<evidence type="ECO:0000313" key="2">
    <source>
        <dbReference type="Ensembl" id="ENSPCOP00000031432.1"/>
    </source>
</evidence>
<organism evidence="2 3">
    <name type="scientific">Propithecus coquereli</name>
    <name type="common">Coquerel's sifaka</name>
    <name type="synonym">Propithecus verreauxi coquereli</name>
    <dbReference type="NCBI Taxonomy" id="379532"/>
    <lineage>
        <taxon>Eukaryota</taxon>
        <taxon>Metazoa</taxon>
        <taxon>Chordata</taxon>
        <taxon>Craniata</taxon>
        <taxon>Vertebrata</taxon>
        <taxon>Euteleostomi</taxon>
        <taxon>Mammalia</taxon>
        <taxon>Eutheria</taxon>
        <taxon>Euarchontoglires</taxon>
        <taxon>Primates</taxon>
        <taxon>Strepsirrhini</taxon>
        <taxon>Lemuriformes</taxon>
        <taxon>Indriidae</taxon>
        <taxon>Propithecus</taxon>
    </lineage>
</organism>
<proteinExistence type="predicted"/>
<dbReference type="GO" id="GO:0005802">
    <property type="term" value="C:trans-Golgi network"/>
    <property type="evidence" value="ECO:0007669"/>
    <property type="project" value="Ensembl"/>
</dbReference>
<dbReference type="Pfam" id="PF15053">
    <property type="entry name" value="Njmu-R1"/>
    <property type="match status" value="2"/>
</dbReference>
<dbReference type="AlphaFoldDB" id="A0A2K6GYT0"/>
<reference evidence="2" key="1">
    <citation type="submission" date="2025-08" db="UniProtKB">
        <authorList>
            <consortium name="Ensembl"/>
        </authorList>
    </citation>
    <scope>IDENTIFICATION</scope>
</reference>
<accession>A0A2K6GYT0</accession>
<dbReference type="PANTHER" id="PTHR14416">
    <property type="entry name" value="PROTEIN NJMU-R1"/>
    <property type="match status" value="1"/>
</dbReference>
<dbReference type="Proteomes" id="UP000233160">
    <property type="component" value="Unassembled WGS sequence"/>
</dbReference>
<dbReference type="GeneTree" id="ENSGT00390000005481"/>
<sequence>MLPSLQESLDGVEKDLESSEEGGTAEERRLEPPPSSHYCLYSYCGSRLAQQRGDSDDGSPSGTNAETPSGDDFSLSLADTNLPSELEPELRSFIAKRLSKGAVFEGLGNVASVELRIPGYQVGCYYCLFQQEKLLPETATIDSEYNPSEYVVCFLGGSEKGLELYPFFEYTFRLELDKYIQGLKNNMNCEFIKALFEKTRNWNYYIHAMEYYKAVKMNELELHLPNILFNEIAIKEKYIKVLTYQIIYINLQIQSNRFCEDWMQAFLNGAEGGNPFLFRQVLENFKLKAIQDTNNLKRFIRQAEMNHYALFKCYMFLKNCGSGDILLKIVKVEHEEMPEAKNVVAVLEEFMKEALTQSF</sequence>